<reference evidence="2 3" key="1">
    <citation type="journal article" date="2019" name="Emerg. Microbes Infect.">
        <title>Comprehensive subspecies identification of 175 nontuberculous mycobacteria species based on 7547 genomic profiles.</title>
        <authorList>
            <person name="Matsumoto Y."/>
            <person name="Kinjo T."/>
            <person name="Motooka D."/>
            <person name="Nabeya D."/>
            <person name="Jung N."/>
            <person name="Uechi K."/>
            <person name="Horii T."/>
            <person name="Iida T."/>
            <person name="Fujita J."/>
            <person name="Nakamura S."/>
        </authorList>
    </citation>
    <scope>NUCLEOTIDE SEQUENCE [LARGE SCALE GENOMIC DNA]</scope>
    <source>
        <strain evidence="2 3">JCM 6375</strain>
    </source>
</reference>
<evidence type="ECO:0008006" key="4">
    <source>
        <dbReference type="Google" id="ProtNLM"/>
    </source>
</evidence>
<dbReference type="RefSeq" id="WP_083151889.1">
    <property type="nucleotide sequence ID" value="NZ_AP022560.1"/>
</dbReference>
<name>A0AAD1H5M7_9MYCO</name>
<evidence type="ECO:0000256" key="1">
    <source>
        <dbReference type="SAM" id="SignalP"/>
    </source>
</evidence>
<accession>A0AAD1H5M7</accession>
<feature type="chain" id="PRO_5041945632" description="Secreted protein" evidence="1">
    <location>
        <begin position="27"/>
        <end position="85"/>
    </location>
</feature>
<sequence length="85" mass="8327">MKSRFIATAALAAAASAIGLAPIAAAAPMGPQTVNTGGATVVQSPGNAQVTVAPSDAALQAGQLQYPFFGYGLPALAFHHGGHGR</sequence>
<proteinExistence type="predicted"/>
<evidence type="ECO:0000313" key="2">
    <source>
        <dbReference type="EMBL" id="BBW99391.1"/>
    </source>
</evidence>
<feature type="signal peptide" evidence="1">
    <location>
        <begin position="1"/>
        <end position="26"/>
    </location>
</feature>
<dbReference type="Proteomes" id="UP000466681">
    <property type="component" value="Chromosome"/>
</dbReference>
<keyword evidence="3" id="KW-1185">Reference proteome</keyword>
<keyword evidence="1" id="KW-0732">Signal</keyword>
<dbReference type="AlphaFoldDB" id="A0AAD1H5M7"/>
<dbReference type="EMBL" id="AP022560">
    <property type="protein sequence ID" value="BBW99391.1"/>
    <property type="molecule type" value="Genomic_DNA"/>
</dbReference>
<dbReference type="KEGG" id="mmor:MMOR_03280"/>
<gene>
    <name evidence="2" type="ORF">MMOR_03280</name>
</gene>
<protein>
    <recommendedName>
        <fullName evidence="4">Secreted protein</fullName>
    </recommendedName>
</protein>
<evidence type="ECO:0000313" key="3">
    <source>
        <dbReference type="Proteomes" id="UP000466681"/>
    </source>
</evidence>
<organism evidence="2 3">
    <name type="scientific">Mycolicibacterium moriokaense</name>
    <dbReference type="NCBI Taxonomy" id="39691"/>
    <lineage>
        <taxon>Bacteria</taxon>
        <taxon>Bacillati</taxon>
        <taxon>Actinomycetota</taxon>
        <taxon>Actinomycetes</taxon>
        <taxon>Mycobacteriales</taxon>
        <taxon>Mycobacteriaceae</taxon>
        <taxon>Mycolicibacterium</taxon>
    </lineage>
</organism>